<keyword evidence="5" id="KW-1133">Transmembrane helix</keyword>
<dbReference type="GO" id="GO:0005789">
    <property type="term" value="C:endoplasmic reticulum membrane"/>
    <property type="evidence" value="ECO:0007669"/>
    <property type="project" value="UniProtKB-SubCell"/>
</dbReference>
<feature type="domain" description="SMP-LTD" evidence="10">
    <location>
        <begin position="258"/>
        <end position="451"/>
    </location>
</feature>
<feature type="compositionally biased region" description="Low complexity" evidence="9">
    <location>
        <begin position="1117"/>
        <end position="1131"/>
    </location>
</feature>
<feature type="compositionally biased region" description="Acidic residues" evidence="9">
    <location>
        <begin position="1210"/>
        <end position="1223"/>
    </location>
</feature>
<feature type="compositionally biased region" description="Polar residues" evidence="9">
    <location>
        <begin position="1338"/>
        <end position="1350"/>
    </location>
</feature>
<dbReference type="PROSITE" id="PS51847">
    <property type="entry name" value="SMP"/>
    <property type="match status" value="1"/>
</dbReference>
<feature type="region of interest" description="Disordered" evidence="9">
    <location>
        <begin position="469"/>
        <end position="561"/>
    </location>
</feature>
<dbReference type="Pfam" id="PF15413">
    <property type="entry name" value="PH_11"/>
    <property type="match status" value="1"/>
</dbReference>
<feature type="compositionally biased region" description="Low complexity" evidence="9">
    <location>
        <begin position="1022"/>
        <end position="1035"/>
    </location>
</feature>
<feature type="compositionally biased region" description="Basic and acidic residues" evidence="9">
    <location>
        <begin position="831"/>
        <end position="845"/>
    </location>
</feature>
<evidence type="ECO:0000259" key="10">
    <source>
        <dbReference type="PROSITE" id="PS51847"/>
    </source>
</evidence>
<dbReference type="CDD" id="cd21675">
    <property type="entry name" value="SMP_TEX2"/>
    <property type="match status" value="1"/>
</dbReference>
<feature type="region of interest" description="Disordered" evidence="9">
    <location>
        <begin position="711"/>
        <end position="1350"/>
    </location>
</feature>
<feature type="compositionally biased region" description="Low complexity" evidence="9">
    <location>
        <begin position="1071"/>
        <end position="1095"/>
    </location>
</feature>
<feature type="compositionally biased region" description="Low complexity" evidence="9">
    <location>
        <begin position="606"/>
        <end position="621"/>
    </location>
</feature>
<evidence type="ECO:0000256" key="7">
    <source>
        <dbReference type="ARBA" id="ARBA00023121"/>
    </source>
</evidence>
<keyword evidence="8" id="KW-0472">Membrane</keyword>
<evidence type="ECO:0000256" key="8">
    <source>
        <dbReference type="ARBA" id="ARBA00023136"/>
    </source>
</evidence>
<evidence type="ECO:0000256" key="3">
    <source>
        <dbReference type="ARBA" id="ARBA00022692"/>
    </source>
</evidence>
<evidence type="ECO:0000313" key="12">
    <source>
        <dbReference type="EMBL" id="AHA91693.1"/>
    </source>
</evidence>
<reference evidence="12" key="1">
    <citation type="journal article" date="2013" name="Fungal Genet. Biol.">
        <title>MAT gene idiomorphs suggest a heterothallic sexual cycle in a predominantly asexual and important pine pathogen.</title>
        <authorList>
            <person name="Bihon W."/>
            <person name="Wingfield M.J."/>
            <person name="Slippers B."/>
            <person name="Duong T.A."/>
            <person name="Wingfield B.D."/>
        </authorList>
    </citation>
    <scope>NUCLEOTIDE SEQUENCE</scope>
    <source>
        <strain evidence="12">CMW 190</strain>
        <strain evidence="11">CMW 39103</strain>
    </source>
</reference>
<dbReference type="EMBL" id="KF551229">
    <property type="protein sequence ID" value="AHA91693.1"/>
    <property type="molecule type" value="Genomic_DNA"/>
</dbReference>
<feature type="compositionally biased region" description="Basic and acidic residues" evidence="9">
    <location>
        <begin position="1174"/>
        <end position="1209"/>
    </location>
</feature>
<organism evidence="12">
    <name type="scientific">Diplodia sapinea</name>
    <dbReference type="NCBI Taxonomy" id="66738"/>
    <lineage>
        <taxon>Eukaryota</taxon>
        <taxon>Fungi</taxon>
        <taxon>Dikarya</taxon>
        <taxon>Ascomycota</taxon>
        <taxon>Pezizomycotina</taxon>
        <taxon>Dothideomycetes</taxon>
        <taxon>Dothideomycetes incertae sedis</taxon>
        <taxon>Botryosphaeriales</taxon>
        <taxon>Botryosphaeriaceae</taxon>
        <taxon>Diplodia</taxon>
    </lineage>
</organism>
<dbReference type="InterPro" id="IPR031468">
    <property type="entry name" value="SMP_LBD"/>
</dbReference>
<feature type="compositionally biased region" description="Low complexity" evidence="9">
    <location>
        <begin position="877"/>
        <end position="898"/>
    </location>
</feature>
<feature type="compositionally biased region" description="Gly residues" evidence="9">
    <location>
        <begin position="956"/>
        <end position="965"/>
    </location>
</feature>
<keyword evidence="6" id="KW-0445">Lipid transport</keyword>
<feature type="compositionally biased region" description="Polar residues" evidence="9">
    <location>
        <begin position="846"/>
        <end position="876"/>
    </location>
</feature>
<evidence type="ECO:0000256" key="1">
    <source>
        <dbReference type="ARBA" id="ARBA00004586"/>
    </source>
</evidence>
<feature type="compositionally biased region" description="Basic and acidic residues" evidence="9">
    <location>
        <begin position="644"/>
        <end position="678"/>
    </location>
</feature>
<feature type="compositionally biased region" description="Low complexity" evidence="9">
    <location>
        <begin position="797"/>
        <end position="823"/>
    </location>
</feature>
<dbReference type="EMBL" id="KF551228">
    <property type="protein sequence ID" value="AHA91683.1"/>
    <property type="molecule type" value="Genomic_DNA"/>
</dbReference>
<feature type="compositionally biased region" description="Polar residues" evidence="9">
    <location>
        <begin position="717"/>
        <end position="735"/>
    </location>
</feature>
<feature type="compositionally biased region" description="Basic and acidic residues" evidence="9">
    <location>
        <begin position="1141"/>
        <end position="1151"/>
    </location>
</feature>
<evidence type="ECO:0000256" key="9">
    <source>
        <dbReference type="SAM" id="MobiDB-lite"/>
    </source>
</evidence>
<keyword evidence="7" id="KW-0446">Lipid-binding</keyword>
<feature type="region of interest" description="Disordered" evidence="9">
    <location>
        <begin position="600"/>
        <end position="698"/>
    </location>
</feature>
<keyword evidence="2" id="KW-0813">Transport</keyword>
<comment type="subcellular location">
    <subcellularLocation>
        <location evidence="1">Endoplasmic reticulum membrane</location>
    </subcellularLocation>
</comment>
<feature type="compositionally biased region" description="Polar residues" evidence="9">
    <location>
        <begin position="775"/>
        <end position="785"/>
    </location>
</feature>
<dbReference type="PANTHER" id="PTHR13466">
    <property type="entry name" value="TEX2 PROTEIN-RELATED"/>
    <property type="match status" value="1"/>
</dbReference>
<dbReference type="GO" id="GO:0032865">
    <property type="term" value="C:ERMES complex"/>
    <property type="evidence" value="ECO:0007669"/>
    <property type="project" value="TreeGrafter"/>
</dbReference>
<feature type="compositionally biased region" description="Pro residues" evidence="9">
    <location>
        <begin position="899"/>
        <end position="912"/>
    </location>
</feature>
<feature type="compositionally biased region" description="Basic and acidic residues" evidence="9">
    <location>
        <begin position="1006"/>
        <end position="1017"/>
    </location>
</feature>
<accession>V5NRX6</accession>
<protein>
    <submittedName>
        <fullName evidence="12">Putative integral membrane protein</fullName>
    </submittedName>
</protein>
<evidence type="ECO:0000256" key="5">
    <source>
        <dbReference type="ARBA" id="ARBA00022989"/>
    </source>
</evidence>
<feature type="compositionally biased region" description="Polar residues" evidence="9">
    <location>
        <begin position="758"/>
        <end position="767"/>
    </location>
</feature>
<evidence type="ECO:0000256" key="2">
    <source>
        <dbReference type="ARBA" id="ARBA00022448"/>
    </source>
</evidence>
<feature type="compositionally biased region" description="Basic and acidic residues" evidence="9">
    <location>
        <begin position="490"/>
        <end position="508"/>
    </location>
</feature>
<feature type="compositionally biased region" description="Basic and acidic residues" evidence="9">
    <location>
        <begin position="1056"/>
        <end position="1065"/>
    </location>
</feature>
<dbReference type="GO" id="GO:0015914">
    <property type="term" value="P:phospholipid transport"/>
    <property type="evidence" value="ECO:0007669"/>
    <property type="project" value="TreeGrafter"/>
</dbReference>
<keyword evidence="4" id="KW-0256">Endoplasmic reticulum</keyword>
<feature type="compositionally biased region" description="Polar residues" evidence="9">
    <location>
        <begin position="530"/>
        <end position="543"/>
    </location>
</feature>
<feature type="compositionally biased region" description="Low complexity" evidence="9">
    <location>
        <begin position="736"/>
        <end position="749"/>
    </location>
</feature>
<evidence type="ECO:0000256" key="6">
    <source>
        <dbReference type="ARBA" id="ARBA00023055"/>
    </source>
</evidence>
<dbReference type="GO" id="GO:0008289">
    <property type="term" value="F:lipid binding"/>
    <property type="evidence" value="ECO:0007669"/>
    <property type="project" value="UniProtKB-KW"/>
</dbReference>
<evidence type="ECO:0000256" key="4">
    <source>
        <dbReference type="ARBA" id="ARBA00022824"/>
    </source>
</evidence>
<keyword evidence="3" id="KW-0812">Transmembrane</keyword>
<dbReference type="GO" id="GO:1990456">
    <property type="term" value="P:mitochondrion-endoplasmic reticulum membrane tethering"/>
    <property type="evidence" value="ECO:0007669"/>
    <property type="project" value="TreeGrafter"/>
</dbReference>
<dbReference type="PANTHER" id="PTHR13466:SF19">
    <property type="entry name" value="NUCLEUS-VACUOLE JUNCTION PROTEIN 2"/>
    <property type="match status" value="1"/>
</dbReference>
<proteinExistence type="predicted"/>
<feature type="compositionally biased region" description="Low complexity" evidence="9">
    <location>
        <begin position="1243"/>
        <end position="1284"/>
    </location>
</feature>
<sequence>MATFAAFLLVYVIGGLTFVPICLAAALYLALLACPHYDQADDHLRDAHPANIPPELRARLTEPDVAAGYFAVCREYVPGGVNGKPPERTTPAGAVVGVESPSVYQSMYRTIFERNRAQGPSMEGAKNPKAQKKARNVFFVVLRHGHLILFDDAEQVEVRYVISLAHRIVDVHAGGDAIPEGELWIKRNCIRLRRAPNAADSEAESRPFYLFSENSSEKEDFYFALLRNQERQTGMPISPPLHPDQPHVVKLVQQLHASEENLQTRWINALAGRVFLALYKTPNVEEFIRTKITKKISRVAKPAFIQSITIQRIVMGDSAPMLTNPKLRELTLDGDLTAEADIKYNGNFRLEIAAVARIDLGSRFKARYVNMVLAGILKKLEGHVLVRVKPPPSNRLWITFEHPPKMEMTIEPIVSSRQITYGMILRAIENRIREVVVETLVLPNWDDMPFFDTIAQPLRGGIWEDATKAPVPHDAAHDPAMDDASIDDGSTVHEEPAVSHFARKDEKTMSMPNLGESDVSSLKSRKTAKSVMSGNTASDSASASGVEVRASAGKPRSMRSGSFATIARPVVAQDTAVVEAQKSPQKHQHDAIAAIKDISSRSLPTSPVESPVGSPAVPSGPLAEASAHGGLKHMSGNKTSDSGEDAKQMSRQKAADDDREVKPSLAHKEAETSQEPREQGPSLGRTEEDAASFTDLFGEFVHSHAEPILRPEPAAFSANSEQSSLYSQATDSTAHSDLSAKSSLSSRKTSLSEKRQMLNMSLNSATSAAKKWFASRQQSNAPHSGSTPAHPSPSLPPSSATVSATGTPAHSSSPHDQSQHQPSLWSQSTHSETRPHQTQEHHQQDRVPSTPLSSISSAKATTPSSVSPPKNQYPDTNNNSRQPPSRSSSISIPMGRGQPLPPPGMPLPPPAKPENKWVQGSAQLLGLAKRKPVPPISPGATASSSSFVVVPQGSGSTNGNGGGDNSQGFDSAHGGSYHRDNGGHASLVEAEIQIPAATAAPVGMHVGKDGGEGEDPLHAPPLLGHSRTTSSSSSLLGGGGGNTPTQTATTPAAVDGLKEKGKEAGNYHCHSSSPQQQRKQSSSSAASRRSVSDAASPPPPPLPPRRKASAVSPAHSGNGSNRNRRTGNAAGSRRRTRNHLHQHDDVGEEHPQLLVVAAPLVESDASSAPVTPEATKHEFGGELPKRGGVGEDKGKDDDGDGSIRDREKGEQEEEEDGEEDGENGLEGSVFDLELDDANEDGVPAAPSASSSSHPPFVAFESAEGAGSGTSATAAPAAQTSTSPPSDLPSQPRSPPDAASSAVVGKEPPPGKVNAGAGPEMEVKDKGKGGQGRAKTKGWFTSPNGKPAFQNSDWADRCEFIVYSMPPKGKFRLLLFASQGSPLGRSDF</sequence>
<name>V5NRX6_9PEZI</name>
<evidence type="ECO:0000313" key="11">
    <source>
        <dbReference type="EMBL" id="AHA91683.1"/>
    </source>
</evidence>